<dbReference type="Gene3D" id="1.10.287.130">
    <property type="match status" value="1"/>
</dbReference>
<dbReference type="Pfam" id="PF02518">
    <property type="entry name" value="HATPase_c"/>
    <property type="match status" value="1"/>
</dbReference>
<dbReference type="EMBL" id="JBHTHZ010000010">
    <property type="protein sequence ID" value="MFD0794349.1"/>
    <property type="molecule type" value="Genomic_DNA"/>
</dbReference>
<name>A0ABW3AU65_9SPHI</name>
<dbReference type="InterPro" id="IPR018490">
    <property type="entry name" value="cNMP-bd_dom_sf"/>
</dbReference>
<evidence type="ECO:0000256" key="2">
    <source>
        <dbReference type="ARBA" id="ARBA00012438"/>
    </source>
</evidence>
<dbReference type="SUPFAM" id="SSF51206">
    <property type="entry name" value="cAMP-binding domain-like"/>
    <property type="match status" value="1"/>
</dbReference>
<accession>A0ABW3AU65</accession>
<dbReference type="Pfam" id="PF00027">
    <property type="entry name" value="cNMP_binding"/>
    <property type="match status" value="1"/>
</dbReference>
<evidence type="ECO:0000313" key="7">
    <source>
        <dbReference type="Proteomes" id="UP001597010"/>
    </source>
</evidence>
<dbReference type="InterPro" id="IPR004358">
    <property type="entry name" value="Sig_transdc_His_kin-like_C"/>
</dbReference>
<dbReference type="InterPro" id="IPR000595">
    <property type="entry name" value="cNMP-bd_dom"/>
</dbReference>
<keyword evidence="6" id="KW-0547">Nucleotide-binding</keyword>
<evidence type="ECO:0000256" key="1">
    <source>
        <dbReference type="ARBA" id="ARBA00000085"/>
    </source>
</evidence>
<dbReference type="PANTHER" id="PTHR43065:SF48">
    <property type="entry name" value="HISTIDINE KINASE"/>
    <property type="match status" value="1"/>
</dbReference>
<feature type="domain" description="Histidine kinase" evidence="5">
    <location>
        <begin position="290"/>
        <end position="465"/>
    </location>
</feature>
<keyword evidence="6" id="KW-0067">ATP-binding</keyword>
<dbReference type="InterPro" id="IPR003661">
    <property type="entry name" value="HisK_dim/P_dom"/>
</dbReference>
<dbReference type="InterPro" id="IPR005467">
    <property type="entry name" value="His_kinase_dom"/>
</dbReference>
<dbReference type="InterPro" id="IPR036890">
    <property type="entry name" value="HATPase_C_sf"/>
</dbReference>
<dbReference type="RefSeq" id="WP_377115558.1">
    <property type="nucleotide sequence ID" value="NZ_JBHTHZ010000010.1"/>
</dbReference>
<dbReference type="CDD" id="cd00082">
    <property type="entry name" value="HisKA"/>
    <property type="match status" value="1"/>
</dbReference>
<dbReference type="Gene3D" id="2.60.120.10">
    <property type="entry name" value="Jelly Rolls"/>
    <property type="match status" value="1"/>
</dbReference>
<dbReference type="PANTHER" id="PTHR43065">
    <property type="entry name" value="SENSOR HISTIDINE KINASE"/>
    <property type="match status" value="1"/>
</dbReference>
<dbReference type="Gene3D" id="3.30.565.10">
    <property type="entry name" value="Histidine kinase-like ATPase, C-terminal domain"/>
    <property type="match status" value="1"/>
</dbReference>
<comment type="caution">
    <text evidence="6">The sequence shown here is derived from an EMBL/GenBank/DDBJ whole genome shotgun (WGS) entry which is preliminary data.</text>
</comment>
<dbReference type="InterPro" id="IPR014710">
    <property type="entry name" value="RmlC-like_jellyroll"/>
</dbReference>
<dbReference type="PRINTS" id="PR00344">
    <property type="entry name" value="BCTRLSENSOR"/>
</dbReference>
<evidence type="ECO:0000259" key="5">
    <source>
        <dbReference type="PROSITE" id="PS50109"/>
    </source>
</evidence>
<dbReference type="SUPFAM" id="SSF55874">
    <property type="entry name" value="ATPase domain of HSP90 chaperone/DNA topoisomerase II/histidine kinase"/>
    <property type="match status" value="1"/>
</dbReference>
<dbReference type="GO" id="GO:0005524">
    <property type="term" value="F:ATP binding"/>
    <property type="evidence" value="ECO:0007669"/>
    <property type="project" value="UniProtKB-KW"/>
</dbReference>
<dbReference type="Proteomes" id="UP001597010">
    <property type="component" value="Unassembled WGS sequence"/>
</dbReference>
<proteinExistence type="predicted"/>
<protein>
    <recommendedName>
        <fullName evidence="2">histidine kinase</fullName>
        <ecNumber evidence="2">2.7.13.3</ecNumber>
    </recommendedName>
</protein>
<comment type="catalytic activity">
    <reaction evidence="1">
        <text>ATP + protein L-histidine = ADP + protein N-phospho-L-histidine.</text>
        <dbReference type="EC" id="2.7.13.3"/>
    </reaction>
</comment>
<feature type="domain" description="Cyclic nucleotide-binding" evidence="4">
    <location>
        <begin position="14"/>
        <end position="133"/>
    </location>
</feature>
<evidence type="ECO:0000313" key="6">
    <source>
        <dbReference type="EMBL" id="MFD0794349.1"/>
    </source>
</evidence>
<dbReference type="CDD" id="cd00038">
    <property type="entry name" value="CAP_ED"/>
    <property type="match status" value="1"/>
</dbReference>
<dbReference type="InterPro" id="IPR003594">
    <property type="entry name" value="HATPase_dom"/>
</dbReference>
<evidence type="ECO:0000256" key="3">
    <source>
        <dbReference type="ARBA" id="ARBA00022553"/>
    </source>
</evidence>
<sequence>MKNITLDELKAVQALEHVPEEQLNWLIANGQTIEVPEGERFFQKGDPLDKTYIIIEGRFRICAMQGTKIREVLIVKEHTITGYLPFSRATNAFGYGEAMQYMRMLKIEKAKLQDAIKQHYELTEALVHAMTSRVRDFTSMQQQNEKMFALGKLSAGLAHELNNPASAITRGAAALQCQVKLLPELFKDVASLNIASEKIDSINNLLISKTGQQNKQMLTMMQRADKEDQITDWLLDHEIKDLDMAENFVEFDFGPDDLDHLNSCTPSPKLNVVLAWMNNYLLQEKMVADIRDASHRISELVSSVKTFTHMDKDTDKQLLDIHSGIRNTLTLLNHKLRKANVEVIEDFDMQIPQVKALPGELNQVWTNLIDNAVDAMETNGKGVLTIKTKKDGKFVCVYITDNGPGIPAELQSQIFDPFFTTKDMGKGTGLGLDVVTRISQQHNGTVKVKSEPGNTEFTVCFPINDN</sequence>
<reference evidence="7" key="1">
    <citation type="journal article" date="2019" name="Int. J. Syst. Evol. Microbiol.">
        <title>The Global Catalogue of Microorganisms (GCM) 10K type strain sequencing project: providing services to taxonomists for standard genome sequencing and annotation.</title>
        <authorList>
            <consortium name="The Broad Institute Genomics Platform"/>
            <consortium name="The Broad Institute Genome Sequencing Center for Infectious Disease"/>
            <person name="Wu L."/>
            <person name="Ma J."/>
        </authorList>
    </citation>
    <scope>NUCLEOTIDE SEQUENCE [LARGE SCALE GENOMIC DNA]</scope>
    <source>
        <strain evidence="7">CCUG 61484</strain>
    </source>
</reference>
<keyword evidence="7" id="KW-1185">Reference proteome</keyword>
<dbReference type="PROSITE" id="PS50109">
    <property type="entry name" value="HIS_KIN"/>
    <property type="match status" value="1"/>
</dbReference>
<dbReference type="SMART" id="SM00387">
    <property type="entry name" value="HATPase_c"/>
    <property type="match status" value="1"/>
</dbReference>
<evidence type="ECO:0000259" key="4">
    <source>
        <dbReference type="PROSITE" id="PS50042"/>
    </source>
</evidence>
<keyword evidence="3" id="KW-0597">Phosphoprotein</keyword>
<dbReference type="EC" id="2.7.13.3" evidence="2"/>
<dbReference type="PROSITE" id="PS50042">
    <property type="entry name" value="CNMP_BINDING_3"/>
    <property type="match status" value="1"/>
</dbReference>
<organism evidence="6 7">
    <name type="scientific">Mucilaginibacter litoreus</name>
    <dbReference type="NCBI Taxonomy" id="1048221"/>
    <lineage>
        <taxon>Bacteria</taxon>
        <taxon>Pseudomonadati</taxon>
        <taxon>Bacteroidota</taxon>
        <taxon>Sphingobacteriia</taxon>
        <taxon>Sphingobacteriales</taxon>
        <taxon>Sphingobacteriaceae</taxon>
        <taxon>Mucilaginibacter</taxon>
    </lineage>
</organism>
<gene>
    <name evidence="6" type="ORF">ACFQZX_12040</name>
</gene>